<evidence type="ECO:0000256" key="4">
    <source>
        <dbReference type="ARBA" id="ARBA00023139"/>
    </source>
</evidence>
<dbReference type="CDD" id="cd13581">
    <property type="entry name" value="PBP2_AlgQ_like_2"/>
    <property type="match status" value="1"/>
</dbReference>
<comment type="caution">
    <text evidence="6">The sequence shown here is derived from an EMBL/GenBank/DDBJ whole genome shotgun (WGS) entry which is preliminary data.</text>
</comment>
<keyword evidence="5" id="KW-0449">Lipoprotein</keyword>
<gene>
    <name evidence="6" type="ORF">ACFPM4_07435</name>
</gene>
<evidence type="ECO:0000313" key="6">
    <source>
        <dbReference type="EMBL" id="MFC5464581.1"/>
    </source>
</evidence>
<sequence length="550" mass="62434">MINRLLPAFVLLISTMLILTGCFGNSKKTDNRSAKDVKVNAAGVLPIVDEKVTLNVLIHGQANVEDFATNEFTKWYEEQTNVHLNFEVVGPKGAQEQLNLIMSSGDYPDVIIGFGISATKQMVYGKQGVFIPLNDLIEKYGHGTKEMFKELPRAEEIITAPDGNIYGLPFIGHNPHTFYPHKMWIYEPWLEKLNLDMPTTTEEFYEVLKAFKTQDPNGNGKADEIPFAAATTGWNSQIDNFLMNSFVYTNKATNSYMMLENGKIDVSFTQPGWKEGLKFMNRLYEEGLLAPESFTQDMEQLRRLGENPDVPILGAAPGGTMEFTQINGSSGRWKEYKPMAPLKGPTGLQVAPTSLRIDSNAAFVITKDCPYPEVAFRWADFMYTKEATIRNDNGMFEEHWVWAEEGDIGLNGKPATWKRIYQPSSSGTVQNHEWEHTGPIYNSREIWEGLAIEEGGLEDILYKATVEHYEPYGKNDDKFVPPLFFDEVQAAELATIEQTIRDHVSEMQARFITGDADIEKDWDKYLKTLEGMNLNRFIEIYQEAYDAKYK</sequence>
<dbReference type="InterPro" id="IPR006059">
    <property type="entry name" value="SBP"/>
</dbReference>
<dbReference type="EMBL" id="JBHSMC010000010">
    <property type="protein sequence ID" value="MFC5464581.1"/>
    <property type="molecule type" value="Genomic_DNA"/>
</dbReference>
<evidence type="ECO:0000256" key="5">
    <source>
        <dbReference type="ARBA" id="ARBA00023288"/>
    </source>
</evidence>
<accession>A0ABW0LJA8</accession>
<dbReference type="Gene3D" id="3.40.190.10">
    <property type="entry name" value="Periplasmic binding protein-like II"/>
    <property type="match status" value="2"/>
</dbReference>
<dbReference type="InterPro" id="IPR050490">
    <property type="entry name" value="Bact_solute-bd_prot1"/>
</dbReference>
<dbReference type="PROSITE" id="PS51257">
    <property type="entry name" value="PROKAR_LIPOPROTEIN"/>
    <property type="match status" value="1"/>
</dbReference>
<keyword evidence="1" id="KW-1003">Cell membrane</keyword>
<evidence type="ECO:0000256" key="1">
    <source>
        <dbReference type="ARBA" id="ARBA00022475"/>
    </source>
</evidence>
<dbReference type="PANTHER" id="PTHR43649">
    <property type="entry name" value="ARABINOSE-BINDING PROTEIN-RELATED"/>
    <property type="match status" value="1"/>
</dbReference>
<organism evidence="6 7">
    <name type="scientific">Lederbergia graminis</name>
    <dbReference type="NCBI Taxonomy" id="735518"/>
    <lineage>
        <taxon>Bacteria</taxon>
        <taxon>Bacillati</taxon>
        <taxon>Bacillota</taxon>
        <taxon>Bacilli</taxon>
        <taxon>Bacillales</taxon>
        <taxon>Bacillaceae</taxon>
        <taxon>Lederbergia</taxon>
    </lineage>
</organism>
<evidence type="ECO:0000256" key="3">
    <source>
        <dbReference type="ARBA" id="ARBA00023136"/>
    </source>
</evidence>
<evidence type="ECO:0000256" key="2">
    <source>
        <dbReference type="ARBA" id="ARBA00022729"/>
    </source>
</evidence>
<keyword evidence="4" id="KW-0564">Palmitate</keyword>
<dbReference type="SUPFAM" id="SSF53850">
    <property type="entry name" value="Periplasmic binding protein-like II"/>
    <property type="match status" value="1"/>
</dbReference>
<keyword evidence="2" id="KW-0732">Signal</keyword>
<proteinExistence type="predicted"/>
<dbReference type="Proteomes" id="UP001596147">
    <property type="component" value="Unassembled WGS sequence"/>
</dbReference>
<dbReference type="Pfam" id="PF01547">
    <property type="entry name" value="SBP_bac_1"/>
    <property type="match status" value="1"/>
</dbReference>
<protein>
    <submittedName>
        <fullName evidence="6">ABC transporter substrate-binding protein</fullName>
    </submittedName>
</protein>
<dbReference type="RefSeq" id="WP_382349611.1">
    <property type="nucleotide sequence ID" value="NZ_JBHSMC010000010.1"/>
</dbReference>
<keyword evidence="3" id="KW-0472">Membrane</keyword>
<reference evidence="7" key="1">
    <citation type="journal article" date="2019" name="Int. J. Syst. Evol. Microbiol.">
        <title>The Global Catalogue of Microorganisms (GCM) 10K type strain sequencing project: providing services to taxonomists for standard genome sequencing and annotation.</title>
        <authorList>
            <consortium name="The Broad Institute Genomics Platform"/>
            <consortium name="The Broad Institute Genome Sequencing Center for Infectious Disease"/>
            <person name="Wu L."/>
            <person name="Ma J."/>
        </authorList>
    </citation>
    <scope>NUCLEOTIDE SEQUENCE [LARGE SCALE GENOMIC DNA]</scope>
    <source>
        <strain evidence="7">CGMCC 1.12237</strain>
    </source>
</reference>
<keyword evidence="7" id="KW-1185">Reference proteome</keyword>
<evidence type="ECO:0000313" key="7">
    <source>
        <dbReference type="Proteomes" id="UP001596147"/>
    </source>
</evidence>
<dbReference type="PANTHER" id="PTHR43649:SF33">
    <property type="entry name" value="POLYGALACTURONAN_RHAMNOGALACTURONAN-BINDING PROTEIN YTCQ"/>
    <property type="match status" value="1"/>
</dbReference>
<name>A0ABW0LJA8_9BACI</name>